<sequence>MKLLTIPLTLFSISPLLTPAFALALALDPASPAPTCLARYGKHTPFHAPFHSLSPLLSYPPFPSTPLTPPENCYAAGKHLGPCCAEYLCIANKCRPFRGQWGTTPEG</sequence>
<feature type="signal peptide" evidence="1">
    <location>
        <begin position="1"/>
        <end position="22"/>
    </location>
</feature>
<dbReference type="AlphaFoldDB" id="A0A7C8I6Y3"/>
<organism evidence="2 3">
    <name type="scientific">Massariosphaeria phaeospora</name>
    <dbReference type="NCBI Taxonomy" id="100035"/>
    <lineage>
        <taxon>Eukaryota</taxon>
        <taxon>Fungi</taxon>
        <taxon>Dikarya</taxon>
        <taxon>Ascomycota</taxon>
        <taxon>Pezizomycotina</taxon>
        <taxon>Dothideomycetes</taxon>
        <taxon>Pleosporomycetidae</taxon>
        <taxon>Pleosporales</taxon>
        <taxon>Pleosporales incertae sedis</taxon>
        <taxon>Massariosphaeria</taxon>
    </lineage>
</organism>
<keyword evidence="1" id="KW-0732">Signal</keyword>
<evidence type="ECO:0000313" key="3">
    <source>
        <dbReference type="Proteomes" id="UP000481861"/>
    </source>
</evidence>
<proteinExistence type="predicted"/>
<dbReference type="Proteomes" id="UP000481861">
    <property type="component" value="Unassembled WGS sequence"/>
</dbReference>
<gene>
    <name evidence="2" type="ORF">BDV95DRAFT_595524</name>
</gene>
<reference evidence="2 3" key="1">
    <citation type="submission" date="2020-01" db="EMBL/GenBank/DDBJ databases">
        <authorList>
            <consortium name="DOE Joint Genome Institute"/>
            <person name="Haridas S."/>
            <person name="Albert R."/>
            <person name="Binder M."/>
            <person name="Bloem J."/>
            <person name="Labutti K."/>
            <person name="Salamov A."/>
            <person name="Andreopoulos B."/>
            <person name="Baker S.E."/>
            <person name="Barry K."/>
            <person name="Bills G."/>
            <person name="Bluhm B.H."/>
            <person name="Cannon C."/>
            <person name="Castanera R."/>
            <person name="Culley D.E."/>
            <person name="Daum C."/>
            <person name="Ezra D."/>
            <person name="Gonzalez J.B."/>
            <person name="Henrissat B."/>
            <person name="Kuo A."/>
            <person name="Liang C."/>
            <person name="Lipzen A."/>
            <person name="Lutzoni F."/>
            <person name="Magnuson J."/>
            <person name="Mondo S."/>
            <person name="Nolan M."/>
            <person name="Ohm R."/>
            <person name="Pangilinan J."/>
            <person name="Park H.-J.H."/>
            <person name="Ramirez L."/>
            <person name="Alfaro M."/>
            <person name="Sun H."/>
            <person name="Tritt A."/>
            <person name="Yoshinaga Y."/>
            <person name="Zwiers L.-H.L."/>
            <person name="Turgeon B.G."/>
            <person name="Goodwin S.B."/>
            <person name="Spatafora J.W."/>
            <person name="Crous P.W."/>
            <person name="Grigoriev I.V."/>
        </authorList>
    </citation>
    <scope>NUCLEOTIDE SEQUENCE [LARGE SCALE GENOMIC DNA]</scope>
    <source>
        <strain evidence="2 3">CBS 611.86</strain>
    </source>
</reference>
<name>A0A7C8I6Y3_9PLEO</name>
<feature type="chain" id="PRO_5028938103" evidence="1">
    <location>
        <begin position="23"/>
        <end position="107"/>
    </location>
</feature>
<protein>
    <submittedName>
        <fullName evidence="2">Uncharacterized protein</fullName>
    </submittedName>
</protein>
<comment type="caution">
    <text evidence="2">The sequence shown here is derived from an EMBL/GenBank/DDBJ whole genome shotgun (WGS) entry which is preliminary data.</text>
</comment>
<evidence type="ECO:0000256" key="1">
    <source>
        <dbReference type="SAM" id="SignalP"/>
    </source>
</evidence>
<evidence type="ECO:0000313" key="2">
    <source>
        <dbReference type="EMBL" id="KAF2870846.1"/>
    </source>
</evidence>
<accession>A0A7C8I6Y3</accession>
<dbReference type="EMBL" id="JAADJZ010000013">
    <property type="protein sequence ID" value="KAF2870846.1"/>
    <property type="molecule type" value="Genomic_DNA"/>
</dbReference>
<keyword evidence="3" id="KW-1185">Reference proteome</keyword>